<dbReference type="SUPFAM" id="SSF51366">
    <property type="entry name" value="Ribulose-phoshate binding barrel"/>
    <property type="match status" value="1"/>
</dbReference>
<dbReference type="SMART" id="SM00934">
    <property type="entry name" value="OMPdecase"/>
    <property type="match status" value="1"/>
</dbReference>
<evidence type="ECO:0000256" key="4">
    <source>
        <dbReference type="ARBA" id="ARBA00022793"/>
    </source>
</evidence>
<dbReference type="NCBIfam" id="TIGR01740">
    <property type="entry name" value="pyrF"/>
    <property type="match status" value="1"/>
</dbReference>
<dbReference type="PANTHER" id="PTHR32119">
    <property type="entry name" value="OROTIDINE 5'-PHOSPHATE DECARBOXYLASE"/>
    <property type="match status" value="1"/>
</dbReference>
<organism evidence="9">
    <name type="scientific">marine metagenome</name>
    <dbReference type="NCBI Taxonomy" id="408172"/>
    <lineage>
        <taxon>unclassified sequences</taxon>
        <taxon>metagenomes</taxon>
        <taxon>ecological metagenomes</taxon>
    </lineage>
</organism>
<dbReference type="InterPro" id="IPR001754">
    <property type="entry name" value="OMPdeCOase_dom"/>
</dbReference>
<dbReference type="PROSITE" id="PS00156">
    <property type="entry name" value="OMPDECASE"/>
    <property type="match status" value="1"/>
</dbReference>
<evidence type="ECO:0000256" key="7">
    <source>
        <dbReference type="ARBA" id="ARBA00033428"/>
    </source>
</evidence>
<evidence type="ECO:0000256" key="6">
    <source>
        <dbReference type="ARBA" id="ARBA00023239"/>
    </source>
</evidence>
<dbReference type="InterPro" id="IPR018089">
    <property type="entry name" value="OMPdecase_AS"/>
</dbReference>
<evidence type="ECO:0000256" key="3">
    <source>
        <dbReference type="ARBA" id="ARBA00021923"/>
    </source>
</evidence>
<keyword evidence="6" id="KW-0456">Lyase</keyword>
<keyword evidence="4" id="KW-0210">Decarboxylase</keyword>
<dbReference type="Pfam" id="PF00215">
    <property type="entry name" value="OMPdecase"/>
    <property type="match status" value="1"/>
</dbReference>
<dbReference type="UniPathway" id="UPA00070">
    <property type="reaction ID" value="UER00120"/>
</dbReference>
<proteinExistence type="inferred from homology"/>
<dbReference type="CDD" id="cd04725">
    <property type="entry name" value="OMP_decarboxylase_like"/>
    <property type="match status" value="1"/>
</dbReference>
<dbReference type="GO" id="GO:0006207">
    <property type="term" value="P:'de novo' pyrimidine nucleobase biosynthetic process"/>
    <property type="evidence" value="ECO:0007669"/>
    <property type="project" value="InterPro"/>
</dbReference>
<evidence type="ECO:0000256" key="1">
    <source>
        <dbReference type="ARBA" id="ARBA00004861"/>
    </source>
</evidence>
<name>A0A382VNW7_9ZZZZ</name>
<reference evidence="9" key="1">
    <citation type="submission" date="2018-05" db="EMBL/GenBank/DDBJ databases">
        <authorList>
            <person name="Lanie J.A."/>
            <person name="Ng W.-L."/>
            <person name="Kazmierczak K.M."/>
            <person name="Andrzejewski T.M."/>
            <person name="Davidsen T.M."/>
            <person name="Wayne K.J."/>
            <person name="Tettelin H."/>
            <person name="Glass J.I."/>
            <person name="Rusch D."/>
            <person name="Podicherti R."/>
            <person name="Tsui H.-C.T."/>
            <person name="Winkler M.E."/>
        </authorList>
    </citation>
    <scope>NUCLEOTIDE SEQUENCE</scope>
</reference>
<keyword evidence="5" id="KW-0665">Pyrimidine biosynthesis</keyword>
<evidence type="ECO:0000259" key="8">
    <source>
        <dbReference type="SMART" id="SM00934"/>
    </source>
</evidence>
<feature type="domain" description="Orotidine 5'-phosphate decarboxylase" evidence="8">
    <location>
        <begin position="10"/>
        <end position="232"/>
    </location>
</feature>
<protein>
    <recommendedName>
        <fullName evidence="3">Orotidine 5'-phosphate decarboxylase</fullName>
        <ecNumber evidence="2">4.1.1.23</ecNumber>
    </recommendedName>
    <alternativeName>
        <fullName evidence="7">OMP decarboxylase</fullName>
    </alternativeName>
</protein>
<gene>
    <name evidence="9" type="ORF">METZ01_LOCUS400978</name>
</gene>
<dbReference type="InterPro" id="IPR013785">
    <property type="entry name" value="Aldolase_TIM"/>
</dbReference>
<evidence type="ECO:0000256" key="2">
    <source>
        <dbReference type="ARBA" id="ARBA00012321"/>
    </source>
</evidence>
<feature type="non-terminal residue" evidence="9">
    <location>
        <position position="1"/>
    </location>
</feature>
<sequence>VNLSIFSKNRLIFALDVPSRKEAEKYVCLLGETVGWFKIGLELFIKEGPDVLEIVKQNSSASIFLDLKLHDIPATVSSALRSAAAHDVKLITVHGSDGKSILKTASEAKDLGLEVLAVTVLTSVSESELSDLGYKASLSLKQLVLDRASLAEESGCAGVVCSGEEVALIKKSCGKNFKTVVPGIRPVWADVKKDDQSRIVTPKAAISKGADLIVVGRPIRDAEEPGLAAQKIVEEIESAAI</sequence>
<evidence type="ECO:0000256" key="5">
    <source>
        <dbReference type="ARBA" id="ARBA00022975"/>
    </source>
</evidence>
<dbReference type="InterPro" id="IPR011060">
    <property type="entry name" value="RibuloseP-bd_barrel"/>
</dbReference>
<dbReference type="PANTHER" id="PTHR32119:SF2">
    <property type="entry name" value="OROTIDINE 5'-PHOSPHATE DECARBOXYLASE"/>
    <property type="match status" value="1"/>
</dbReference>
<dbReference type="Gene3D" id="3.20.20.70">
    <property type="entry name" value="Aldolase class I"/>
    <property type="match status" value="1"/>
</dbReference>
<comment type="pathway">
    <text evidence="1">Pyrimidine metabolism; UMP biosynthesis via de novo pathway; UMP from orotate: step 2/2.</text>
</comment>
<accession>A0A382VNW7</accession>
<dbReference type="GO" id="GO:0004590">
    <property type="term" value="F:orotidine-5'-phosphate decarboxylase activity"/>
    <property type="evidence" value="ECO:0007669"/>
    <property type="project" value="UniProtKB-EC"/>
</dbReference>
<dbReference type="InterPro" id="IPR014732">
    <property type="entry name" value="OMPdecase"/>
</dbReference>
<dbReference type="NCBIfam" id="NF001273">
    <property type="entry name" value="PRK00230.1"/>
    <property type="match status" value="1"/>
</dbReference>
<dbReference type="GO" id="GO:0044205">
    <property type="term" value="P:'de novo' UMP biosynthetic process"/>
    <property type="evidence" value="ECO:0007669"/>
    <property type="project" value="UniProtKB-UniPathway"/>
</dbReference>
<evidence type="ECO:0000313" key="9">
    <source>
        <dbReference type="EMBL" id="SVD48124.1"/>
    </source>
</evidence>
<dbReference type="GO" id="GO:0005829">
    <property type="term" value="C:cytosol"/>
    <property type="evidence" value="ECO:0007669"/>
    <property type="project" value="TreeGrafter"/>
</dbReference>
<dbReference type="HAMAP" id="MF_01200_B">
    <property type="entry name" value="OMPdecase_type1_B"/>
    <property type="match status" value="1"/>
</dbReference>
<dbReference type="EMBL" id="UINC01153415">
    <property type="protein sequence ID" value="SVD48124.1"/>
    <property type="molecule type" value="Genomic_DNA"/>
</dbReference>
<dbReference type="EC" id="4.1.1.23" evidence="2"/>
<dbReference type="AlphaFoldDB" id="A0A382VNW7"/>
<dbReference type="InterPro" id="IPR047596">
    <property type="entry name" value="OMPdecase_bac"/>
</dbReference>